<dbReference type="InterPro" id="IPR027478">
    <property type="entry name" value="LdcA_N"/>
</dbReference>
<name>A0ABV9K1J8_9BACI</name>
<dbReference type="CDD" id="cd07062">
    <property type="entry name" value="Peptidase_S66_mccF_like"/>
    <property type="match status" value="1"/>
</dbReference>
<comment type="caution">
    <text evidence="5">The sequence shown here is derived from an EMBL/GenBank/DDBJ whole genome shotgun (WGS) entry which is preliminary data.</text>
</comment>
<organism evidence="5 6">
    <name type="scientific">Oceanobacillus aidingensis</name>
    <dbReference type="NCBI Taxonomy" id="645964"/>
    <lineage>
        <taxon>Bacteria</taxon>
        <taxon>Bacillati</taxon>
        <taxon>Bacillota</taxon>
        <taxon>Bacilli</taxon>
        <taxon>Bacillales</taxon>
        <taxon>Bacillaceae</taxon>
        <taxon>Oceanobacillus</taxon>
    </lineage>
</organism>
<evidence type="ECO:0000256" key="1">
    <source>
        <dbReference type="ARBA" id="ARBA00010233"/>
    </source>
</evidence>
<dbReference type="EMBL" id="JBHSFT010000044">
    <property type="protein sequence ID" value="MFC4663743.1"/>
    <property type="molecule type" value="Genomic_DNA"/>
</dbReference>
<dbReference type="Pfam" id="PF17676">
    <property type="entry name" value="Peptidase_S66C"/>
    <property type="match status" value="1"/>
</dbReference>
<keyword evidence="2 5" id="KW-0378">Hydrolase</keyword>
<comment type="similarity">
    <text evidence="1">Belongs to the peptidase S66 family.</text>
</comment>
<dbReference type="Pfam" id="PF02016">
    <property type="entry name" value="Peptidase_S66"/>
    <property type="match status" value="1"/>
</dbReference>
<gene>
    <name evidence="5" type="ORF">ACFO3P_16320</name>
</gene>
<feature type="domain" description="LD-carboxypeptidase N-terminal" evidence="3">
    <location>
        <begin position="10"/>
        <end position="129"/>
    </location>
</feature>
<dbReference type="SUPFAM" id="SSF141986">
    <property type="entry name" value="LD-carboxypeptidase A C-terminal domain-like"/>
    <property type="match status" value="1"/>
</dbReference>
<dbReference type="PANTHER" id="PTHR30237">
    <property type="entry name" value="MURAMOYLTETRAPEPTIDE CARBOXYPEPTIDASE"/>
    <property type="match status" value="1"/>
</dbReference>
<sequence length="334" mass="37741">MEPLKNGDTIGIFTPSSPATVTAKKRFERAKSFLKEKGFALIEGNLTDRKDFYRSGSPKERAMELNELLHNSNVKMVMSTIGGTNSNSMLPYIDYEAFKKNPKLVVGYSDVTDILLALYAKTGITTYYGPALIPSFGEFEPLVNDTYHYFEDYFMKTNHLPYNVPMPSFWSDERVNWQEKTTEKKLYKNEWITGQSRVAEGRLIGGNVNAMYGFIGSSYFPVMKQGDILLIEDCAKDAAIVEKNFAMLKIQGIFNKVSGIILGKHEQYNDLGTGKQPLDLLMEQLDGLEMPILAEFDTCHTHPMHPLAIGKKVKLDAGQKQVFCTEDWFSIETT</sequence>
<dbReference type="SUPFAM" id="SSF52317">
    <property type="entry name" value="Class I glutamine amidotransferase-like"/>
    <property type="match status" value="1"/>
</dbReference>
<evidence type="ECO:0000259" key="4">
    <source>
        <dbReference type="Pfam" id="PF17676"/>
    </source>
</evidence>
<evidence type="ECO:0000259" key="3">
    <source>
        <dbReference type="Pfam" id="PF02016"/>
    </source>
</evidence>
<dbReference type="PIRSF" id="PIRSF028757">
    <property type="entry name" value="LD-carboxypeptidase"/>
    <property type="match status" value="1"/>
</dbReference>
<dbReference type="InterPro" id="IPR029062">
    <property type="entry name" value="Class_I_gatase-like"/>
</dbReference>
<dbReference type="EC" id="3.4.-.-" evidence="5"/>
<feature type="domain" description="LD-carboxypeptidase C-terminal" evidence="4">
    <location>
        <begin position="200"/>
        <end position="315"/>
    </location>
</feature>
<dbReference type="InterPro" id="IPR003507">
    <property type="entry name" value="S66_fam"/>
</dbReference>
<protein>
    <submittedName>
        <fullName evidence="5">S66 peptidase family protein</fullName>
        <ecNumber evidence="5">3.4.-.-</ecNumber>
    </submittedName>
</protein>
<dbReference type="PANTHER" id="PTHR30237:SF5">
    <property type="entry name" value="CARBOXYPEPTIDASE VC_A0337-RELATED"/>
    <property type="match status" value="1"/>
</dbReference>
<dbReference type="RefSeq" id="WP_289585222.1">
    <property type="nucleotide sequence ID" value="NZ_JBHSFT010000044.1"/>
</dbReference>
<proteinExistence type="inferred from homology"/>
<dbReference type="Proteomes" id="UP001595988">
    <property type="component" value="Unassembled WGS sequence"/>
</dbReference>
<dbReference type="InterPro" id="IPR040921">
    <property type="entry name" value="Peptidase_S66C"/>
</dbReference>
<keyword evidence="6" id="KW-1185">Reference proteome</keyword>
<dbReference type="Gene3D" id="3.40.50.10740">
    <property type="entry name" value="Class I glutamine amidotransferase-like"/>
    <property type="match status" value="1"/>
</dbReference>
<evidence type="ECO:0000256" key="2">
    <source>
        <dbReference type="ARBA" id="ARBA00022801"/>
    </source>
</evidence>
<dbReference type="Gene3D" id="3.50.30.60">
    <property type="entry name" value="LD-carboxypeptidase A C-terminal domain-like"/>
    <property type="match status" value="1"/>
</dbReference>
<reference evidence="6" key="1">
    <citation type="journal article" date="2019" name="Int. J. Syst. Evol. Microbiol.">
        <title>The Global Catalogue of Microorganisms (GCM) 10K type strain sequencing project: providing services to taxonomists for standard genome sequencing and annotation.</title>
        <authorList>
            <consortium name="The Broad Institute Genomics Platform"/>
            <consortium name="The Broad Institute Genome Sequencing Center for Infectious Disease"/>
            <person name="Wu L."/>
            <person name="Ma J."/>
        </authorList>
    </citation>
    <scope>NUCLEOTIDE SEQUENCE [LARGE SCALE GENOMIC DNA]</scope>
    <source>
        <strain evidence="6">CCUG 37257</strain>
    </source>
</reference>
<evidence type="ECO:0000313" key="5">
    <source>
        <dbReference type="EMBL" id="MFC4663743.1"/>
    </source>
</evidence>
<dbReference type="InterPro" id="IPR040449">
    <property type="entry name" value="Peptidase_S66_N"/>
</dbReference>
<evidence type="ECO:0000313" key="6">
    <source>
        <dbReference type="Proteomes" id="UP001595988"/>
    </source>
</evidence>
<dbReference type="InterPro" id="IPR027461">
    <property type="entry name" value="Carboxypeptidase_A_C_sf"/>
</dbReference>
<dbReference type="GO" id="GO:0016787">
    <property type="term" value="F:hydrolase activity"/>
    <property type="evidence" value="ECO:0007669"/>
    <property type="project" value="UniProtKB-KW"/>
</dbReference>
<accession>A0ABV9K1J8</accession>